<evidence type="ECO:0000313" key="2">
    <source>
        <dbReference type="Ensembl" id="ENSCSRP00000021726.1"/>
    </source>
</evidence>
<organism evidence="2 3">
    <name type="scientific">Chelydra serpentina</name>
    <name type="common">Snapping turtle</name>
    <name type="synonym">Testudo serpentina</name>
    <dbReference type="NCBI Taxonomy" id="8475"/>
    <lineage>
        <taxon>Eukaryota</taxon>
        <taxon>Metazoa</taxon>
        <taxon>Chordata</taxon>
        <taxon>Craniata</taxon>
        <taxon>Vertebrata</taxon>
        <taxon>Euteleostomi</taxon>
        <taxon>Archelosauria</taxon>
        <taxon>Testudinata</taxon>
        <taxon>Testudines</taxon>
        <taxon>Cryptodira</taxon>
        <taxon>Durocryptodira</taxon>
        <taxon>Americhelydia</taxon>
        <taxon>Chelydroidea</taxon>
        <taxon>Chelydridae</taxon>
        <taxon>Chelydra</taxon>
    </lineage>
</organism>
<dbReference type="Ensembl" id="ENSCSRT00000022682.1">
    <property type="protein sequence ID" value="ENSCSRP00000021726.1"/>
    <property type="gene ID" value="ENSCSRG00000016432.1"/>
</dbReference>
<name>A0A8C3T4K5_CHESE</name>
<reference evidence="2" key="1">
    <citation type="submission" date="2025-08" db="UniProtKB">
        <authorList>
            <consortium name="Ensembl"/>
        </authorList>
    </citation>
    <scope>IDENTIFICATION</scope>
</reference>
<reference evidence="2" key="2">
    <citation type="submission" date="2025-09" db="UniProtKB">
        <authorList>
            <consortium name="Ensembl"/>
        </authorList>
    </citation>
    <scope>IDENTIFICATION</scope>
</reference>
<accession>A0A8C3T4K5</accession>
<dbReference type="AlphaFoldDB" id="A0A8C3T4K5"/>
<dbReference type="InterPro" id="IPR031904">
    <property type="entry name" value="Cadherin_CBD"/>
</dbReference>
<evidence type="ECO:0000259" key="1">
    <source>
        <dbReference type="Pfam" id="PF15974"/>
    </source>
</evidence>
<dbReference type="Proteomes" id="UP000694403">
    <property type="component" value="Unplaced"/>
</dbReference>
<dbReference type="Pfam" id="PF15974">
    <property type="entry name" value="Cadherin_tail"/>
    <property type="match status" value="1"/>
</dbReference>
<evidence type="ECO:0000313" key="3">
    <source>
        <dbReference type="Proteomes" id="UP000694403"/>
    </source>
</evidence>
<protein>
    <recommendedName>
        <fullName evidence="1">Cadherin C-terminal catenin-binding domain-containing protein</fullName>
    </recommendedName>
</protein>
<sequence length="62" mass="6867">MGMASGASNSIWTPRYGPLYPPHIPPLDYQHNVYIPGTPTMLANKEGLRPAAGQKRRWICST</sequence>
<keyword evidence="3" id="KW-1185">Reference proteome</keyword>
<feature type="domain" description="Cadherin C-terminal catenin-binding" evidence="1">
    <location>
        <begin position="3"/>
        <end position="46"/>
    </location>
</feature>
<proteinExistence type="predicted"/>